<dbReference type="AlphaFoldDB" id="A0A382LNJ5"/>
<evidence type="ECO:0000313" key="3">
    <source>
        <dbReference type="EMBL" id="SVC37315.1"/>
    </source>
</evidence>
<gene>
    <name evidence="3" type="ORF">METZ01_LOCUS290169</name>
</gene>
<proteinExistence type="predicted"/>
<dbReference type="Gene3D" id="3.50.50.60">
    <property type="entry name" value="FAD/NAD(P)-binding domain"/>
    <property type="match status" value="2"/>
</dbReference>
<dbReference type="InterPro" id="IPR036188">
    <property type="entry name" value="FAD/NAD-bd_sf"/>
</dbReference>
<dbReference type="PRINTS" id="PR00411">
    <property type="entry name" value="PNDRDTASEI"/>
</dbReference>
<dbReference type="GO" id="GO:0050660">
    <property type="term" value="F:flavin adenine dinucleotide binding"/>
    <property type="evidence" value="ECO:0007669"/>
    <property type="project" value="TreeGrafter"/>
</dbReference>
<feature type="domain" description="FAD/NAD(P)-binding" evidence="2">
    <location>
        <begin position="24"/>
        <end position="180"/>
    </location>
</feature>
<organism evidence="3">
    <name type="scientific">marine metagenome</name>
    <dbReference type="NCBI Taxonomy" id="408172"/>
    <lineage>
        <taxon>unclassified sequences</taxon>
        <taxon>metagenomes</taxon>
        <taxon>ecological metagenomes</taxon>
    </lineage>
</organism>
<sequence length="183" mass="20770">MIKNSKKFGINIHSYKLDWKKVIKRSRDIAKRLNKGIEYLLNKNKIAYISNYGRLKDKNTVLLDNNKEIKSKYIVIATGGRSKQIPNIDIDGKHIISSKEAMNLNKIPKELIIVGAGAIGVEFASIYSSFGSKVTLIEGLDRILPNEDKDISNELEKIFKRKKINILTNTKVKEIKKGSKNQV</sequence>
<dbReference type="PRINTS" id="PR00368">
    <property type="entry name" value="FADPNR"/>
</dbReference>
<dbReference type="InterPro" id="IPR023753">
    <property type="entry name" value="FAD/NAD-binding_dom"/>
</dbReference>
<evidence type="ECO:0000259" key="2">
    <source>
        <dbReference type="Pfam" id="PF07992"/>
    </source>
</evidence>
<dbReference type="InterPro" id="IPR050151">
    <property type="entry name" value="Class-I_Pyr_Nuc-Dis_Oxidored"/>
</dbReference>
<dbReference type="EMBL" id="UINC01087719">
    <property type="protein sequence ID" value="SVC37315.1"/>
    <property type="molecule type" value="Genomic_DNA"/>
</dbReference>
<reference evidence="3" key="1">
    <citation type="submission" date="2018-05" db="EMBL/GenBank/DDBJ databases">
        <authorList>
            <person name="Lanie J.A."/>
            <person name="Ng W.-L."/>
            <person name="Kazmierczak K.M."/>
            <person name="Andrzejewski T.M."/>
            <person name="Davidsen T.M."/>
            <person name="Wayne K.J."/>
            <person name="Tettelin H."/>
            <person name="Glass J.I."/>
            <person name="Rusch D."/>
            <person name="Podicherti R."/>
            <person name="Tsui H.-C.T."/>
            <person name="Winkler M.E."/>
        </authorList>
    </citation>
    <scope>NUCLEOTIDE SEQUENCE</scope>
</reference>
<dbReference type="Pfam" id="PF07992">
    <property type="entry name" value="Pyr_redox_2"/>
    <property type="match status" value="1"/>
</dbReference>
<dbReference type="SUPFAM" id="SSF51905">
    <property type="entry name" value="FAD/NAD(P)-binding domain"/>
    <property type="match status" value="1"/>
</dbReference>
<name>A0A382LNJ5_9ZZZZ</name>
<feature type="non-terminal residue" evidence="3">
    <location>
        <position position="183"/>
    </location>
</feature>
<keyword evidence="1" id="KW-0520">NAD</keyword>
<evidence type="ECO:0000256" key="1">
    <source>
        <dbReference type="ARBA" id="ARBA00023027"/>
    </source>
</evidence>
<dbReference type="GO" id="GO:0004148">
    <property type="term" value="F:dihydrolipoyl dehydrogenase (NADH) activity"/>
    <property type="evidence" value="ECO:0007669"/>
    <property type="project" value="TreeGrafter"/>
</dbReference>
<dbReference type="GO" id="GO:0006103">
    <property type="term" value="P:2-oxoglutarate metabolic process"/>
    <property type="evidence" value="ECO:0007669"/>
    <property type="project" value="TreeGrafter"/>
</dbReference>
<dbReference type="PANTHER" id="PTHR22912">
    <property type="entry name" value="DISULFIDE OXIDOREDUCTASE"/>
    <property type="match status" value="1"/>
</dbReference>
<dbReference type="PANTHER" id="PTHR22912:SF217">
    <property type="entry name" value="DIHYDROLIPOYL DEHYDROGENASE"/>
    <property type="match status" value="1"/>
</dbReference>
<protein>
    <recommendedName>
        <fullName evidence="2">FAD/NAD(P)-binding domain-containing protein</fullName>
    </recommendedName>
</protein>
<accession>A0A382LNJ5</accession>